<evidence type="ECO:0000313" key="2">
    <source>
        <dbReference type="EMBL" id="KAF8650254.1"/>
    </source>
</evidence>
<proteinExistence type="predicted"/>
<dbReference type="AlphaFoldDB" id="A0A835A2A5"/>
<feature type="region of interest" description="Disordered" evidence="1">
    <location>
        <begin position="223"/>
        <end position="275"/>
    </location>
</feature>
<name>A0A835A2A5_9POAL</name>
<feature type="compositionally biased region" description="Polar residues" evidence="1">
    <location>
        <begin position="252"/>
        <end position="265"/>
    </location>
</feature>
<feature type="compositionally biased region" description="Basic and acidic residues" evidence="1">
    <location>
        <begin position="239"/>
        <end position="249"/>
    </location>
</feature>
<organism evidence="2 3">
    <name type="scientific">Digitaria exilis</name>
    <dbReference type="NCBI Taxonomy" id="1010633"/>
    <lineage>
        <taxon>Eukaryota</taxon>
        <taxon>Viridiplantae</taxon>
        <taxon>Streptophyta</taxon>
        <taxon>Embryophyta</taxon>
        <taxon>Tracheophyta</taxon>
        <taxon>Spermatophyta</taxon>
        <taxon>Magnoliopsida</taxon>
        <taxon>Liliopsida</taxon>
        <taxon>Poales</taxon>
        <taxon>Poaceae</taxon>
        <taxon>PACMAD clade</taxon>
        <taxon>Panicoideae</taxon>
        <taxon>Panicodae</taxon>
        <taxon>Paniceae</taxon>
        <taxon>Anthephorinae</taxon>
        <taxon>Digitaria</taxon>
    </lineage>
</organism>
<sequence length="394" mass="42514">MRVLVELGTIESDTVHGGSATYKAEPKALQPRDYIGSKVRWTTEKAFGCKEISESSSAGSLAGSDSKGKERIDLSRIGWCYRRQRVGQTACGVMEDGVAKIAGSSEDGGSEVRSDSYKVNNSSPVYTEVRTRRIAGTPERPVLRIGEERLLRLNLVNKYRVSDVRNPTRPAVHTSRGPTGLVQLSSHNHMCDPPETFTGSPDMITDAPPQYATLVSPGSRQCAASPLRAWSPTTSPKDPPARRVHDERSAGTFPSTGLYTLSSPLKAQPAGRSDYVHSTAREEKLAKLSMAVIPRLVALVVALALLFFEGPAMAASGTITRESAQRLREVRTFLRRVNKAPHPPAHHTAARPARVPRQLAAAPSLPASVPGFTPDPTIDTGERELELASVVPGL</sequence>
<comment type="caution">
    <text evidence="2">The sequence shown here is derived from an EMBL/GenBank/DDBJ whole genome shotgun (WGS) entry which is preliminary data.</text>
</comment>
<gene>
    <name evidence="2" type="ORF">HU200_064012</name>
</gene>
<reference evidence="2" key="1">
    <citation type="submission" date="2020-07" db="EMBL/GenBank/DDBJ databases">
        <title>Genome sequence and genetic diversity analysis of an under-domesticated orphan crop, white fonio (Digitaria exilis).</title>
        <authorList>
            <person name="Bennetzen J.L."/>
            <person name="Chen S."/>
            <person name="Ma X."/>
            <person name="Wang X."/>
            <person name="Yssel A.E.J."/>
            <person name="Chaluvadi S.R."/>
            <person name="Johnson M."/>
            <person name="Gangashetty P."/>
            <person name="Hamidou F."/>
            <person name="Sanogo M.D."/>
            <person name="Zwaenepoel A."/>
            <person name="Wallace J."/>
            <person name="Van De Peer Y."/>
            <person name="Van Deynze A."/>
        </authorList>
    </citation>
    <scope>NUCLEOTIDE SEQUENCE</scope>
    <source>
        <tissue evidence="2">Leaves</tissue>
    </source>
</reference>
<protein>
    <submittedName>
        <fullName evidence="2">Uncharacterized protein</fullName>
    </submittedName>
</protein>
<dbReference type="Proteomes" id="UP000636709">
    <property type="component" value="Unassembled WGS sequence"/>
</dbReference>
<accession>A0A835A2A5</accession>
<evidence type="ECO:0000313" key="3">
    <source>
        <dbReference type="Proteomes" id="UP000636709"/>
    </source>
</evidence>
<keyword evidence="3" id="KW-1185">Reference proteome</keyword>
<dbReference type="EMBL" id="JACEFO010002736">
    <property type="protein sequence ID" value="KAF8650254.1"/>
    <property type="molecule type" value="Genomic_DNA"/>
</dbReference>
<evidence type="ECO:0000256" key="1">
    <source>
        <dbReference type="SAM" id="MobiDB-lite"/>
    </source>
</evidence>